<comment type="similarity">
    <text evidence="3">Belongs to the NEMF family.</text>
</comment>
<evidence type="ECO:0000256" key="9">
    <source>
        <dbReference type="ARBA" id="ARBA00070414"/>
    </source>
</evidence>
<dbReference type="InterPro" id="IPR036259">
    <property type="entry name" value="MFS_trans_sf"/>
</dbReference>
<dbReference type="Proteomes" id="UP000308768">
    <property type="component" value="Unassembled WGS sequence"/>
</dbReference>
<dbReference type="STRING" id="331657.A0A4U0XG88"/>
<feature type="transmembrane region" description="Helical" evidence="12">
    <location>
        <begin position="151"/>
        <end position="171"/>
    </location>
</feature>
<feature type="transmembrane region" description="Helical" evidence="12">
    <location>
        <begin position="56"/>
        <end position="82"/>
    </location>
</feature>
<feature type="compositionally biased region" description="Polar residues" evidence="11">
    <location>
        <begin position="1341"/>
        <end position="1365"/>
    </location>
</feature>
<comment type="subcellular location">
    <subcellularLocation>
        <location evidence="2">Cytoplasm</location>
    </subcellularLocation>
    <subcellularLocation>
        <location evidence="1">Membrane</location>
        <topology evidence="1">Multi-pass membrane protein</topology>
    </subcellularLocation>
</comment>
<feature type="transmembrane region" description="Helical" evidence="12">
    <location>
        <begin position="334"/>
        <end position="353"/>
    </location>
</feature>
<dbReference type="GO" id="GO:0043023">
    <property type="term" value="F:ribosomal large subunit binding"/>
    <property type="evidence" value="ECO:0007669"/>
    <property type="project" value="TreeGrafter"/>
</dbReference>
<dbReference type="InterPro" id="IPR011701">
    <property type="entry name" value="MFS"/>
</dbReference>
<dbReference type="SUPFAM" id="SSF103473">
    <property type="entry name" value="MFS general substrate transporter"/>
    <property type="match status" value="1"/>
</dbReference>
<dbReference type="GO" id="GO:0016020">
    <property type="term" value="C:membrane"/>
    <property type="evidence" value="ECO:0007669"/>
    <property type="project" value="UniProtKB-SubCell"/>
</dbReference>
<feature type="transmembrane region" description="Helical" evidence="12">
    <location>
        <begin position="251"/>
        <end position="272"/>
    </location>
</feature>
<evidence type="ECO:0000313" key="15">
    <source>
        <dbReference type="Proteomes" id="UP000308768"/>
    </source>
</evidence>
<keyword evidence="8 12" id="KW-0472">Membrane</keyword>
<evidence type="ECO:0000256" key="12">
    <source>
        <dbReference type="SAM" id="Phobius"/>
    </source>
</evidence>
<feature type="transmembrane region" description="Helical" evidence="12">
    <location>
        <begin position="360"/>
        <end position="378"/>
    </location>
</feature>
<dbReference type="GO" id="GO:0022857">
    <property type="term" value="F:transmembrane transporter activity"/>
    <property type="evidence" value="ECO:0007669"/>
    <property type="project" value="InterPro"/>
</dbReference>
<name>A0A4U0XG88_9PEZI</name>
<comment type="caution">
    <text evidence="14">The sequence shown here is derived from an EMBL/GenBank/DDBJ whole genome shotgun (WGS) entry which is preliminary data.</text>
</comment>
<dbReference type="GO" id="GO:0072344">
    <property type="term" value="P:rescue of stalled ribosome"/>
    <property type="evidence" value="ECO:0007669"/>
    <property type="project" value="TreeGrafter"/>
</dbReference>
<feature type="transmembrane region" description="Helical" evidence="12">
    <location>
        <begin position="120"/>
        <end position="144"/>
    </location>
</feature>
<keyword evidence="6 12" id="KW-1133">Transmembrane helix</keyword>
<feature type="region of interest" description="Disordered" evidence="11">
    <location>
        <begin position="1281"/>
        <end position="1557"/>
    </location>
</feature>
<accession>A0A4U0XG88</accession>
<evidence type="ECO:0000313" key="14">
    <source>
        <dbReference type="EMBL" id="TKA75241.1"/>
    </source>
</evidence>
<evidence type="ECO:0000256" key="11">
    <source>
        <dbReference type="SAM" id="MobiDB-lite"/>
    </source>
</evidence>
<keyword evidence="5 12" id="KW-0812">Transmembrane</keyword>
<dbReference type="PANTHER" id="PTHR15239">
    <property type="entry name" value="NUCLEAR EXPORT MEDIATOR FACTOR NEMF"/>
    <property type="match status" value="1"/>
</dbReference>
<evidence type="ECO:0000259" key="13">
    <source>
        <dbReference type="PROSITE" id="PS50850"/>
    </source>
</evidence>
<evidence type="ECO:0000256" key="10">
    <source>
        <dbReference type="SAM" id="Coils"/>
    </source>
</evidence>
<dbReference type="GO" id="GO:1990116">
    <property type="term" value="P:ribosome-associated ubiquitin-dependent protein catabolic process"/>
    <property type="evidence" value="ECO:0007669"/>
    <property type="project" value="TreeGrafter"/>
</dbReference>
<evidence type="ECO:0000256" key="4">
    <source>
        <dbReference type="ARBA" id="ARBA00022490"/>
    </source>
</evidence>
<feature type="transmembrane region" description="Helical" evidence="12">
    <location>
        <begin position="425"/>
        <end position="444"/>
    </location>
</feature>
<dbReference type="InterPro" id="IPR051608">
    <property type="entry name" value="RQC_Subunit_NEMF"/>
</dbReference>
<organism evidence="14 15">
    <name type="scientific">Cryomyces minteri</name>
    <dbReference type="NCBI Taxonomy" id="331657"/>
    <lineage>
        <taxon>Eukaryota</taxon>
        <taxon>Fungi</taxon>
        <taxon>Dikarya</taxon>
        <taxon>Ascomycota</taxon>
        <taxon>Pezizomycotina</taxon>
        <taxon>Dothideomycetes</taxon>
        <taxon>Dothideomycetes incertae sedis</taxon>
        <taxon>Cryomyces</taxon>
    </lineage>
</organism>
<gene>
    <name evidence="14" type="ORF">B0A49_05541</name>
</gene>
<keyword evidence="7 10" id="KW-0175">Coiled coil</keyword>
<reference evidence="14 15" key="1">
    <citation type="submission" date="2017-03" db="EMBL/GenBank/DDBJ databases">
        <title>Genomes of endolithic fungi from Antarctica.</title>
        <authorList>
            <person name="Coleine C."/>
            <person name="Masonjones S."/>
            <person name="Stajich J.E."/>
        </authorList>
    </citation>
    <scope>NUCLEOTIDE SEQUENCE [LARGE SCALE GENOMIC DNA]</scope>
    <source>
        <strain evidence="14 15">CCFEE 5187</strain>
    </source>
</reference>
<dbReference type="Gene3D" id="1.20.1250.20">
    <property type="entry name" value="MFS general substrate transporter like domains"/>
    <property type="match status" value="1"/>
</dbReference>
<evidence type="ECO:0000256" key="3">
    <source>
        <dbReference type="ARBA" id="ARBA00008318"/>
    </source>
</evidence>
<evidence type="ECO:0000256" key="5">
    <source>
        <dbReference type="ARBA" id="ARBA00022692"/>
    </source>
</evidence>
<dbReference type="FunFam" id="1.20.1250.20:FF:000196">
    <property type="entry name" value="MFS toxin efflux pump (AflT)"/>
    <property type="match status" value="1"/>
</dbReference>
<evidence type="ECO:0000256" key="1">
    <source>
        <dbReference type="ARBA" id="ARBA00004141"/>
    </source>
</evidence>
<dbReference type="InterPro" id="IPR020846">
    <property type="entry name" value="MFS_dom"/>
</dbReference>
<dbReference type="GO" id="GO:1990112">
    <property type="term" value="C:RQC complex"/>
    <property type="evidence" value="ECO:0007669"/>
    <property type="project" value="TreeGrafter"/>
</dbReference>
<feature type="transmembrane region" description="Helical" evidence="12">
    <location>
        <begin position="293"/>
        <end position="314"/>
    </location>
</feature>
<dbReference type="OrthoDB" id="207084at2759"/>
<proteinExistence type="inferred from homology"/>
<evidence type="ECO:0000256" key="8">
    <source>
        <dbReference type="ARBA" id="ARBA00023136"/>
    </source>
</evidence>
<feature type="region of interest" description="Disordered" evidence="11">
    <location>
        <begin position="1"/>
        <end position="40"/>
    </location>
</feature>
<feature type="compositionally biased region" description="Basic residues" evidence="11">
    <location>
        <begin position="1466"/>
        <end position="1476"/>
    </location>
</feature>
<dbReference type="FunFam" id="2.30.310.10:FF:000003">
    <property type="entry name" value="Zinc knuckle domain containing protein"/>
    <property type="match status" value="1"/>
</dbReference>
<dbReference type="PANTHER" id="PTHR15239:SF6">
    <property type="entry name" value="RIBOSOME QUALITY CONTROL COMPLEX SUBUNIT NEMF"/>
    <property type="match status" value="1"/>
</dbReference>
<dbReference type="EMBL" id="NAJN01000304">
    <property type="protein sequence ID" value="TKA75241.1"/>
    <property type="molecule type" value="Genomic_DNA"/>
</dbReference>
<evidence type="ECO:0000256" key="6">
    <source>
        <dbReference type="ARBA" id="ARBA00022989"/>
    </source>
</evidence>
<dbReference type="GO" id="GO:0005737">
    <property type="term" value="C:cytoplasm"/>
    <property type="evidence" value="ECO:0007669"/>
    <property type="project" value="UniProtKB-SubCell"/>
</dbReference>
<keyword evidence="4" id="KW-0963">Cytoplasm</keyword>
<feature type="coiled-coil region" evidence="10">
    <location>
        <begin position="905"/>
        <end position="933"/>
    </location>
</feature>
<feature type="compositionally biased region" description="Low complexity" evidence="11">
    <location>
        <begin position="1447"/>
        <end position="1461"/>
    </location>
</feature>
<sequence length="1702" mass="184673">MSDAVMKDLEKPAEDERPATSTPSIASMKEEDREQDGVGAELRPVVSSQYPTAWKLITILLAVVLSVFLVALDMTIVATAIPRITDDFHSLDQTAFIVAIAWFEIGSLICAVAQNSTTLIVGRAIAGAGGAGIASGAYTIIAFAAPPKQTAAFTGILGATYAVASVVGPLLGGVFTDRLSWRWCFYINLPIGGVAGAIILVFFQTPKAAKPVVVTLQEKILQMDLNGSFIFMASAVCYLLALQWAGVTKPWGSADVIGTFVGAALLIVLFVVNEWWMGHRALLLPHLLQQRTIALACLYIFFLSGAFMTLLYYLPIYFQVVAGVSAAQSGIRNLPFILGIALTTIASGLSITLNGHYVPLMVLSTVLASIGTGLVYTLDIGAPSAHWIGYQALAGIGIGLGLQIPIIVGQGVVAATDVSSITAMLLFFQTLSGAIFISVAQSLFTNGLVGAVPRFVPLVRPSVVVAAGATELRRLFDAEQLPGVLRSYMAGLKNANTLPIAMACAAAVLVENLAHLGALDDETKTRMLLVSLRCLEVYARLSMVHDHMTTMLEKTDAAVKRSGIESCPLDALLAWLLQPALSVIAHELSNRLVTLRLSNVYDLSSRIFLLKFAKPDHREQLVVDSGFRCHLTSFARATAAAPSPFIARLRKFLKTRRVTSVAQVGTDRIIEIQFSDGQYRLFLEFYAGGNIVLTDKELNILALLRNVNEGAEHEQLRLGLQYNLSLRQNYGGIPPLTKDRVREGLQKAVDKQQDGAAAVPKKSKTKPGDALRKALAVSITEYPPMLVDHALRVVGFDANKKPEEVVQDDTLLEQLVQVFDEAARVVAEITSAETAKGYIIAKKGRAKGDEAAEGVNGSDSRSQNLMYDDFHPFRPRQFEDDPTSTFLEFEGFNRTVDEFSSSIEGQKLESKLQEREENARRKLEQARQDHAKRIGGLQQVQELNIRKAQAIEANLERVEEATAAVNGLVAQGMDWVEIARLIEMEQSRHNPVAEMIKLPLKLYENTATLLLAEYDSDEEEDFEGDETGSEPSDSEDEEPKKKAKPPKSEEQRLTVDVDLALSGWSNARQYYDQKKTAAVKEGKTLQASSKALKSTEQKIAADLKRGLKQEKEVLRPVRKQIWFEKFIYFISSDGYLVLGGKDAQQNEILYRRYLRRGDVYVHADLPGAASVIIKNDLSTPDAPIPPSTLSQAGNLSVATSNAWDSKAVMSAWWVSSDQVSKMAPTGEYLATGGFTIRGKKNFLPPAQLLLGFAVMFEISEESRARHVKHRLRDVGLVSKDSATSDTVAAPDEAADERADSDSDEDFPDAKLGSTSDSDDEFPDVKLEPASDNSEDEASVTAEHSNPLQSCGTGSNTAPTQQTQAEIANDDFTGVPAEQNDDSDHSSGSRHVVPGNAGSEPTTKGGVRHLSARERRLLRKGQDSAGASHAASDDDEQEFAAETAQPDGSFTKSTSGSTTPKPQAQVRGKRGKAKKLAQKYADQDEEDRHLAMQLLGSRAAEEKKEAEAATQRSKAEEAAFQKQRRREQHERAQREGLQAEQLRRLDLDSGVPPADDEDDAAHAMASLDAFVGTPLPGDDILEAIPVCAPWSALGTYKYKAKLQPGGQKKGKAVKEILARWTADLGDRRKVDDRSEDVERVWPREMELVKQWKDTEVINVVPVSKVRVMMSGGAAGAQAKAGGGAGGGGKGKGGGRGGKGSKRR</sequence>
<dbReference type="InterPro" id="IPR021846">
    <property type="entry name" value="NFACT-C"/>
</dbReference>
<dbReference type="Pfam" id="PF11923">
    <property type="entry name" value="NFACT-C"/>
    <property type="match status" value="1"/>
</dbReference>
<feature type="transmembrane region" description="Helical" evidence="12">
    <location>
        <begin position="224"/>
        <end position="245"/>
    </location>
</feature>
<dbReference type="Pfam" id="PF05833">
    <property type="entry name" value="NFACT_N"/>
    <property type="match status" value="1"/>
</dbReference>
<feature type="compositionally biased region" description="Basic and acidic residues" evidence="11">
    <location>
        <begin position="1498"/>
        <end position="1518"/>
    </location>
</feature>
<dbReference type="Pfam" id="PF05670">
    <property type="entry name" value="NFACT-R_1"/>
    <property type="match status" value="1"/>
</dbReference>
<feature type="domain" description="Major facilitator superfamily (MFS) profile" evidence="13">
    <location>
        <begin position="1"/>
        <end position="524"/>
    </location>
</feature>
<feature type="transmembrane region" description="Helical" evidence="12">
    <location>
        <begin position="183"/>
        <end position="203"/>
    </location>
</feature>
<keyword evidence="15" id="KW-1185">Reference proteome</keyword>
<feature type="region of interest" description="Disordered" evidence="11">
    <location>
        <begin position="1672"/>
        <end position="1702"/>
    </location>
</feature>
<feature type="compositionally biased region" description="Basic and acidic residues" evidence="11">
    <location>
        <begin position="1"/>
        <end position="18"/>
    </location>
</feature>
<dbReference type="CDD" id="cd17502">
    <property type="entry name" value="MFS_Azr1_MDR_like"/>
    <property type="match status" value="1"/>
</dbReference>
<dbReference type="PROSITE" id="PS50850">
    <property type="entry name" value="MFS"/>
    <property type="match status" value="1"/>
</dbReference>
<protein>
    <recommendedName>
        <fullName evidence="9">Ribosome quality control complex subunit 2</fullName>
    </recommendedName>
</protein>
<feature type="compositionally biased region" description="Acidic residues" evidence="11">
    <location>
        <begin position="1017"/>
        <end position="1037"/>
    </location>
</feature>
<dbReference type="GO" id="GO:0000049">
    <property type="term" value="F:tRNA binding"/>
    <property type="evidence" value="ECO:0007669"/>
    <property type="project" value="TreeGrafter"/>
</dbReference>
<dbReference type="Gene3D" id="2.30.310.10">
    <property type="entry name" value="ibrinogen binding protein from staphylococcus aureus domain"/>
    <property type="match status" value="1"/>
</dbReference>
<feature type="transmembrane region" description="Helical" evidence="12">
    <location>
        <begin position="390"/>
        <end position="413"/>
    </location>
</feature>
<dbReference type="Pfam" id="PF07690">
    <property type="entry name" value="MFS_1"/>
    <property type="match status" value="1"/>
</dbReference>
<feature type="compositionally biased region" description="Gly residues" evidence="11">
    <location>
        <begin position="1679"/>
        <end position="1696"/>
    </location>
</feature>
<feature type="transmembrane region" description="Helical" evidence="12">
    <location>
        <begin position="94"/>
        <end position="114"/>
    </location>
</feature>
<dbReference type="InterPro" id="IPR008532">
    <property type="entry name" value="NFACT_RNA-bd"/>
</dbReference>
<evidence type="ECO:0000256" key="2">
    <source>
        <dbReference type="ARBA" id="ARBA00004496"/>
    </source>
</evidence>
<feature type="region of interest" description="Disordered" evidence="11">
    <location>
        <begin position="1017"/>
        <end position="1052"/>
    </location>
</feature>
<evidence type="ECO:0000256" key="7">
    <source>
        <dbReference type="ARBA" id="ARBA00023054"/>
    </source>
</evidence>